<dbReference type="AlphaFoldDB" id="A0A4Q0I1F5"/>
<dbReference type="SUPFAM" id="SSF53850">
    <property type="entry name" value="Periplasmic binding protein-like II"/>
    <property type="match status" value="1"/>
</dbReference>
<dbReference type="Gene3D" id="3.40.190.10">
    <property type="entry name" value="Periplasmic binding protein-like II"/>
    <property type="match status" value="2"/>
</dbReference>
<comment type="subcellular location">
    <subcellularLocation>
        <location evidence="1">Periplasm</location>
    </subcellularLocation>
</comment>
<evidence type="ECO:0000256" key="2">
    <source>
        <dbReference type="ARBA" id="ARBA00010742"/>
    </source>
</evidence>
<dbReference type="PROSITE" id="PS51257">
    <property type="entry name" value="PROKAR_LIPOPROTEIN"/>
    <property type="match status" value="1"/>
</dbReference>
<sequence>MKKVTLILIIAAVLMVSFAGCGERDYTTVRLSEVTRSVFYAPQYVALNLGFFEEEGLKIDLTNGQGADKVMTSVLSGQADIGFSGPEAAIYVYNEGREDYAVVFAQLTKRDGSFLVGRKPEPDFKWENVKGKTIIGGRKGGVPEMTLEYVLKKNNLLPGLDVNVDTSVQFALMAGAFTGGQGDYVTLFEPVASTVEKEGKGYIIASIGEESGEIPYTAYYASKSYIENNRDIIQKFTNAIYKGQKWVESHTPEEIAEVIKPSFPDSDVETLVTVAKRYKDTDAWSKDPILNKESLELLQKVMSMAGELKKEAPYEKIVTTEFADKAIENFKE</sequence>
<dbReference type="OrthoDB" id="9802202at2"/>
<dbReference type="PANTHER" id="PTHR30024:SF47">
    <property type="entry name" value="TAURINE-BINDING PERIPLASMIC PROTEIN"/>
    <property type="match status" value="1"/>
</dbReference>
<dbReference type="EMBL" id="RLII01000028">
    <property type="protein sequence ID" value="RXE57963.1"/>
    <property type="molecule type" value="Genomic_DNA"/>
</dbReference>
<name>A0A4Q0I1F5_9FIRM</name>
<evidence type="ECO:0000259" key="4">
    <source>
        <dbReference type="Pfam" id="PF09084"/>
    </source>
</evidence>
<dbReference type="GO" id="GO:0042597">
    <property type="term" value="C:periplasmic space"/>
    <property type="evidence" value="ECO:0007669"/>
    <property type="project" value="UniProtKB-SubCell"/>
</dbReference>
<accession>A0A4Q0I1F5</accession>
<dbReference type="RefSeq" id="WP_069195613.1">
    <property type="nucleotide sequence ID" value="NZ_RLII01000028.1"/>
</dbReference>
<keyword evidence="6" id="KW-1185">Reference proteome</keyword>
<comment type="caution">
    <text evidence="5">The sequence shown here is derived from an EMBL/GenBank/DDBJ whole genome shotgun (WGS) entry which is preliminary data.</text>
</comment>
<gene>
    <name evidence="5" type="ORF">EFD62_14785</name>
</gene>
<evidence type="ECO:0000313" key="6">
    <source>
        <dbReference type="Proteomes" id="UP000289166"/>
    </source>
</evidence>
<dbReference type="Pfam" id="PF09084">
    <property type="entry name" value="NMT1"/>
    <property type="match status" value="1"/>
</dbReference>
<dbReference type="PANTHER" id="PTHR30024">
    <property type="entry name" value="ALIPHATIC SULFONATES-BINDING PROTEIN-RELATED"/>
    <property type="match status" value="1"/>
</dbReference>
<protein>
    <submittedName>
        <fullName evidence="5">ABC transporter substrate-binding protein</fullName>
    </submittedName>
</protein>
<feature type="domain" description="SsuA/THI5-like" evidence="4">
    <location>
        <begin position="41"/>
        <end position="250"/>
    </location>
</feature>
<dbReference type="InterPro" id="IPR015168">
    <property type="entry name" value="SsuA/THI5"/>
</dbReference>
<dbReference type="Proteomes" id="UP000289166">
    <property type="component" value="Unassembled WGS sequence"/>
</dbReference>
<evidence type="ECO:0000313" key="5">
    <source>
        <dbReference type="EMBL" id="RXE57963.1"/>
    </source>
</evidence>
<proteinExistence type="inferred from homology"/>
<organism evidence="5 6">
    <name type="scientific">Acetivibrio mesophilus</name>
    <dbReference type="NCBI Taxonomy" id="2487273"/>
    <lineage>
        <taxon>Bacteria</taxon>
        <taxon>Bacillati</taxon>
        <taxon>Bacillota</taxon>
        <taxon>Clostridia</taxon>
        <taxon>Eubacteriales</taxon>
        <taxon>Oscillospiraceae</taxon>
        <taxon>Acetivibrio</taxon>
    </lineage>
</organism>
<comment type="similarity">
    <text evidence="2">Belongs to the bacterial solute-binding protein SsuA/TauA family.</text>
</comment>
<keyword evidence="3" id="KW-0732">Signal</keyword>
<reference evidence="6" key="1">
    <citation type="submission" date="2018-11" db="EMBL/GenBank/DDBJ databases">
        <title>Genome sequencing of a novel mesophilic and cellulolytic organism within the genus Hungateiclostridium.</title>
        <authorList>
            <person name="Rettenmaier R."/>
            <person name="Liebl W."/>
            <person name="Zverlov V."/>
        </authorList>
    </citation>
    <scope>NUCLEOTIDE SEQUENCE [LARGE SCALE GENOMIC DNA]</scope>
    <source>
        <strain evidence="6">N2K1</strain>
    </source>
</reference>
<evidence type="ECO:0000256" key="3">
    <source>
        <dbReference type="ARBA" id="ARBA00022729"/>
    </source>
</evidence>
<evidence type="ECO:0000256" key="1">
    <source>
        <dbReference type="ARBA" id="ARBA00004418"/>
    </source>
</evidence>